<keyword evidence="2" id="KW-1185">Reference proteome</keyword>
<name>A0A9N9EWD9_9GLOM</name>
<evidence type="ECO:0000313" key="1">
    <source>
        <dbReference type="EMBL" id="CAG8689665.1"/>
    </source>
</evidence>
<sequence>MIKCKSCRQKLNEINFCLDNKIYKTCNNCRDRSKNNRLKKNIKLCLICKQVSKNKKEHCDECVFKVSFKQHQNEQKMLNLIQGKRCSQCKYLKPDNQYQGENKSCEEYESEVTKYIHNNKHEIDVCLVCIEDKEHPTSEGYQKIRDKDKKYLDSISEGDHRIVNFLMQKCCYEEKWEIYEYRIKLKETMKRYKIKNIYEIEEILYKIDFRVSKLIIELLRKNKKINESEYKIIFELMTKIKELYDEYICGISE</sequence>
<comment type="caution">
    <text evidence="1">The sequence shown here is derived from an EMBL/GenBank/DDBJ whole genome shotgun (WGS) entry which is preliminary data.</text>
</comment>
<dbReference type="Proteomes" id="UP000789570">
    <property type="component" value="Unassembled WGS sequence"/>
</dbReference>
<reference evidence="1" key="1">
    <citation type="submission" date="2021-06" db="EMBL/GenBank/DDBJ databases">
        <authorList>
            <person name="Kallberg Y."/>
            <person name="Tangrot J."/>
            <person name="Rosling A."/>
        </authorList>
    </citation>
    <scope>NUCLEOTIDE SEQUENCE</scope>
    <source>
        <strain evidence="1">UK204</strain>
    </source>
</reference>
<organism evidence="1 2">
    <name type="scientific">Funneliformis caledonium</name>
    <dbReference type="NCBI Taxonomy" id="1117310"/>
    <lineage>
        <taxon>Eukaryota</taxon>
        <taxon>Fungi</taxon>
        <taxon>Fungi incertae sedis</taxon>
        <taxon>Mucoromycota</taxon>
        <taxon>Glomeromycotina</taxon>
        <taxon>Glomeromycetes</taxon>
        <taxon>Glomerales</taxon>
        <taxon>Glomeraceae</taxon>
        <taxon>Funneliformis</taxon>
    </lineage>
</organism>
<dbReference type="EMBL" id="CAJVPQ010006807">
    <property type="protein sequence ID" value="CAG8689665.1"/>
    <property type="molecule type" value="Genomic_DNA"/>
</dbReference>
<dbReference type="AlphaFoldDB" id="A0A9N9EWD9"/>
<evidence type="ECO:0000313" key="2">
    <source>
        <dbReference type="Proteomes" id="UP000789570"/>
    </source>
</evidence>
<gene>
    <name evidence="1" type="ORF">FCALED_LOCUS12890</name>
</gene>
<proteinExistence type="predicted"/>
<protein>
    <submittedName>
        <fullName evidence="1">17037_t:CDS:1</fullName>
    </submittedName>
</protein>
<accession>A0A9N9EWD9</accession>